<sequence>MDRVWYVSYGANMDAGRLDCYVRGGAPGGGARTNPGCRDRTPPRADRAVWLAGGVYFGLTSRMWGGGLAMLDADLPGAAPARAYLVSSEQFSDIAAQEMYRPPGQGPDPAEAVARGRAVLGDGRYETLLHCGDMDGVPMLTFTAHWSSAQVEHTAPAGAYLRVIGAGLAASHRWDPGRTAAYLAARPGAAGAWSPAEVRALMAAPGSADGK</sequence>
<accession>A0ABT4UA49</accession>
<comment type="caution">
    <text evidence="1">The sequence shown here is derived from an EMBL/GenBank/DDBJ whole genome shotgun (WGS) entry which is preliminary data.</text>
</comment>
<reference evidence="1 2" key="1">
    <citation type="submission" date="2023-01" db="EMBL/GenBank/DDBJ databases">
        <title>Draft genome sequence of Nocardiopsis sp. RSe5-2 isolated from halophytes.</title>
        <authorList>
            <person name="Duangmal K."/>
            <person name="Chantavorakit T."/>
        </authorList>
    </citation>
    <scope>NUCLEOTIDE SEQUENCE [LARGE SCALE GENOMIC DNA]</scope>
    <source>
        <strain evidence="1 2">RSe5-2</strain>
    </source>
</reference>
<dbReference type="Proteomes" id="UP001527866">
    <property type="component" value="Unassembled WGS sequence"/>
</dbReference>
<dbReference type="RefSeq" id="WP_270689029.1">
    <property type="nucleotide sequence ID" value="NZ_JAQFWQ010000092.1"/>
</dbReference>
<keyword evidence="2" id="KW-1185">Reference proteome</keyword>
<gene>
    <name evidence="1" type="ORF">O4J56_24565</name>
</gene>
<protein>
    <submittedName>
        <fullName evidence="1">Histone deacetylase</fullName>
    </submittedName>
</protein>
<organism evidence="1 2">
    <name type="scientific">Nocardiopsis endophytica</name>
    <dbReference type="NCBI Taxonomy" id="3018445"/>
    <lineage>
        <taxon>Bacteria</taxon>
        <taxon>Bacillati</taxon>
        <taxon>Actinomycetota</taxon>
        <taxon>Actinomycetes</taxon>
        <taxon>Streptosporangiales</taxon>
        <taxon>Nocardiopsidaceae</taxon>
        <taxon>Nocardiopsis</taxon>
    </lineage>
</organism>
<dbReference type="Gene3D" id="3.10.490.10">
    <property type="entry name" value="Gamma-glutamyl cyclotransferase-like"/>
    <property type="match status" value="1"/>
</dbReference>
<evidence type="ECO:0000313" key="2">
    <source>
        <dbReference type="Proteomes" id="UP001527866"/>
    </source>
</evidence>
<proteinExistence type="predicted"/>
<dbReference type="EMBL" id="JAQFWQ010000092">
    <property type="protein sequence ID" value="MDA2813842.1"/>
    <property type="molecule type" value="Genomic_DNA"/>
</dbReference>
<evidence type="ECO:0000313" key="1">
    <source>
        <dbReference type="EMBL" id="MDA2813842.1"/>
    </source>
</evidence>
<name>A0ABT4UA49_9ACTN</name>